<dbReference type="AlphaFoldDB" id="A0A225UJM4"/>
<comment type="caution">
    <text evidence="2">The sequence shown here is derived from an EMBL/GenBank/DDBJ whole genome shotgun (WGS) entry which is preliminary data.</text>
</comment>
<keyword evidence="3" id="KW-1185">Reference proteome</keyword>
<evidence type="ECO:0000313" key="2">
    <source>
        <dbReference type="EMBL" id="OWY93188.1"/>
    </source>
</evidence>
<sequence length="105" mass="12181">MARDRFMDICRNLHFKGNDDSRALIGRAWKIRKVVDVLQRSFREGYVSGAELSFDEATLPNRSSFNKMRGYMKAKSHKRGTKPFTLCIYSGKKEHVSDNYTADKK</sequence>
<evidence type="ECO:0000313" key="3">
    <source>
        <dbReference type="Proteomes" id="UP000198211"/>
    </source>
</evidence>
<proteinExistence type="predicted"/>
<evidence type="ECO:0000259" key="1">
    <source>
        <dbReference type="Pfam" id="PF13843"/>
    </source>
</evidence>
<name>A0A225UJM4_9STRA</name>
<dbReference type="EMBL" id="NBNE01016548">
    <property type="protein sequence ID" value="OWY93188.1"/>
    <property type="molecule type" value="Genomic_DNA"/>
</dbReference>
<gene>
    <name evidence="2" type="ORF">PHMEG_00037507</name>
</gene>
<reference evidence="3" key="1">
    <citation type="submission" date="2017-03" db="EMBL/GenBank/DDBJ databases">
        <title>Phytopthora megakarya and P. palmivora, two closely related causual agents of cacao black pod achieved similar genome size and gene model numbers by different mechanisms.</title>
        <authorList>
            <person name="Ali S."/>
            <person name="Shao J."/>
            <person name="Larry D.J."/>
            <person name="Kronmiller B."/>
            <person name="Shen D."/>
            <person name="Strem M.D."/>
            <person name="Melnick R.L."/>
            <person name="Guiltinan M.J."/>
            <person name="Tyler B.M."/>
            <person name="Meinhardt L.W."/>
            <person name="Bailey B.A."/>
        </authorList>
    </citation>
    <scope>NUCLEOTIDE SEQUENCE [LARGE SCALE GENOMIC DNA]</scope>
    <source>
        <strain evidence="3">zdho120</strain>
    </source>
</reference>
<dbReference type="PANTHER" id="PTHR46599">
    <property type="entry name" value="PIGGYBAC TRANSPOSABLE ELEMENT-DERIVED PROTEIN 4"/>
    <property type="match status" value="1"/>
</dbReference>
<organism evidence="2 3">
    <name type="scientific">Phytophthora megakarya</name>
    <dbReference type="NCBI Taxonomy" id="4795"/>
    <lineage>
        <taxon>Eukaryota</taxon>
        <taxon>Sar</taxon>
        <taxon>Stramenopiles</taxon>
        <taxon>Oomycota</taxon>
        <taxon>Peronosporomycetes</taxon>
        <taxon>Peronosporales</taxon>
        <taxon>Peronosporaceae</taxon>
        <taxon>Phytophthora</taxon>
    </lineage>
</organism>
<feature type="domain" description="PiggyBac transposable element-derived protein" evidence="1">
    <location>
        <begin position="1"/>
        <end position="88"/>
    </location>
</feature>
<dbReference type="OrthoDB" id="127622at2759"/>
<dbReference type="Proteomes" id="UP000198211">
    <property type="component" value="Unassembled WGS sequence"/>
</dbReference>
<dbReference type="InterPro" id="IPR029526">
    <property type="entry name" value="PGBD"/>
</dbReference>
<dbReference type="Pfam" id="PF13843">
    <property type="entry name" value="DDE_Tnp_1_7"/>
    <property type="match status" value="1"/>
</dbReference>
<accession>A0A225UJM4</accession>
<dbReference type="PANTHER" id="PTHR46599:SF3">
    <property type="entry name" value="PIGGYBAC TRANSPOSABLE ELEMENT-DERIVED PROTEIN 4"/>
    <property type="match status" value="1"/>
</dbReference>
<dbReference type="STRING" id="4795.A0A225UJM4"/>
<protein>
    <recommendedName>
        <fullName evidence="1">PiggyBac transposable element-derived protein domain-containing protein</fullName>
    </recommendedName>
</protein>